<evidence type="ECO:0000313" key="2">
    <source>
        <dbReference type="Proteomes" id="UP000554766"/>
    </source>
</evidence>
<dbReference type="Proteomes" id="UP000554766">
    <property type="component" value="Unassembled WGS sequence"/>
</dbReference>
<dbReference type="OMA" id="VPPWEAY"/>
<protein>
    <submittedName>
        <fullName evidence="1">Uncharacterized protein</fullName>
    </submittedName>
</protein>
<dbReference type="AlphaFoldDB" id="A0A7L4PFU4"/>
<gene>
    <name evidence="1" type="ORF">HC235_10370</name>
</gene>
<dbReference type="EMBL" id="JAAVJF010000005">
    <property type="protein sequence ID" value="NYR16326.1"/>
    <property type="molecule type" value="Genomic_DNA"/>
</dbReference>
<dbReference type="GeneID" id="5055144"/>
<dbReference type="RefSeq" id="WP_011901209.1">
    <property type="nucleotide sequence ID" value="NZ_JAAVJF010000005.1"/>
</dbReference>
<organism evidence="1 2">
    <name type="scientific">Pyrobaculum arsenaticum</name>
    <dbReference type="NCBI Taxonomy" id="121277"/>
    <lineage>
        <taxon>Archaea</taxon>
        <taxon>Thermoproteota</taxon>
        <taxon>Thermoprotei</taxon>
        <taxon>Thermoproteales</taxon>
        <taxon>Thermoproteaceae</taxon>
        <taxon>Pyrobaculum</taxon>
    </lineage>
</organism>
<proteinExistence type="predicted"/>
<comment type="caution">
    <text evidence="1">The sequence shown here is derived from an EMBL/GenBank/DDBJ whole genome shotgun (WGS) entry which is preliminary data.</text>
</comment>
<evidence type="ECO:0000313" key="1">
    <source>
        <dbReference type="EMBL" id="NYR16326.1"/>
    </source>
</evidence>
<name>A0A7L4PFU4_9CREN</name>
<sequence>MEVFAPSPAELLKLYGAKKTADEKYEVSALNLPWVFRRELEFEVAPGPGYVIDGVKVDGLYPPWEAYVALIDASGEFGVGYIVAKRKRMFSCVHKGYSKPIDVQLAPHITIKPVELLLTDREGLISCIDRAFRARYIAVFVNAPIQLIKNLRVVLQPIVRDNV</sequence>
<keyword evidence="2" id="KW-1185">Reference proteome</keyword>
<reference evidence="1 2" key="1">
    <citation type="journal article" date="2020" name="Nat. Commun.">
        <title>The structures of two archaeal type IV pili illuminate evolutionary relationships.</title>
        <authorList>
            <person name="Wang F."/>
            <person name="Baquero D.P."/>
            <person name="Su Z."/>
            <person name="Beltran L.C."/>
            <person name="Prangishvili D."/>
            <person name="Krupovic M."/>
            <person name="Egelman E.H."/>
        </authorList>
    </citation>
    <scope>NUCLEOTIDE SEQUENCE [LARGE SCALE GENOMIC DNA]</scope>
    <source>
        <strain evidence="1 2">2GA</strain>
    </source>
</reference>
<accession>A0A7L4PFU4</accession>